<dbReference type="GO" id="GO:0043235">
    <property type="term" value="C:receptor complex"/>
    <property type="evidence" value="ECO:0007669"/>
    <property type="project" value="TreeGrafter"/>
</dbReference>
<protein>
    <submittedName>
        <fullName evidence="14">Uncharacterized protein</fullName>
    </submittedName>
</protein>
<feature type="transmembrane region" description="Helical" evidence="11">
    <location>
        <begin position="1092"/>
        <end position="1118"/>
    </location>
</feature>
<evidence type="ECO:0000256" key="3">
    <source>
        <dbReference type="ARBA" id="ARBA00022737"/>
    </source>
</evidence>
<evidence type="ECO:0000259" key="12">
    <source>
        <dbReference type="PROSITE" id="PS50026"/>
    </source>
</evidence>
<dbReference type="Pfam" id="PF00001">
    <property type="entry name" value="7tm_1"/>
    <property type="match status" value="1"/>
</dbReference>
<evidence type="ECO:0000313" key="14">
    <source>
        <dbReference type="EMBL" id="CAF3979218.1"/>
    </source>
</evidence>
<comment type="caution">
    <text evidence="9">Lacks conserved residue(s) required for the propagation of feature annotation.</text>
</comment>
<sequence>MVISSPPINLHLTSWINANKSDVVFQRDCLYVTPSTEAETDTYQIISYCLTNTSSEWNIKEDTLGQKFSFAELHKQNITSQQLYIWSAPMDVVERYQLYLNEHSSSSEQTFMELYVFYNCTIPRFGPLCQYSLVDYESDDSSINEVIYRFYQDPYEPTDLTCYTYLECNRGSTLVCLDWSEICNGQIDCLNGGIDEENCWQLEISDCEENEYRCDNGQCVTKIFLRDDELTFECMDRTCRRPKDFPVVYIPPSGGWMQWHVKTLYRYLYQCNTIIYKDASICKHPTMYQCTNSSKCISIYRVCDGLIDCDNKDDEDCRSINGTCPALGTHKFFRCITKNTCISSKRLGDDLCQCGDDQHGLCEDEPSDEYYIRTLMSFPTTCDGFTELIPVVIDGRNETDETECENWQCNNIYTRCNGVWNCLNGADELGCDSSQSLICPLHQHVCISSMTNQLICLPIEYANDGNIDCVGATDEPKLCRPNYHVTRMYQKFYCKNNAVHSCVSSITLCSKNKQCSPKDDEQFCCQNQTISRPLAICDCRNESIYTDVKRFVCKHYVDEMRQSFLYFSIDTSKQSVKQLTIEDQTARSNPASVTHEYDKRCHRGFPLLVWLDNDTIANTTACLCPPSYSGDRCQYQNQRVSLTLKFQTFSHSRRTLFALIVSLIDDSEERIIHSYEQLTYLYIQHCQTKFNIYLLYSSRPKLSTTNYSIRIDIYEKISFIYRGSLFVPLNYPFLPVHRVAVQLTIPRISDSKETCSDHKGIHGRCVRYSNNAKESGFCLCDREWSGKYCTIPYTCTCSSDSLCIGRSANNRSICICPLNKWGSLCLLSSKICHSDQNTTCNNNGQCVSVNENIATNKSFICMCSKGFSGDRCEEKDSKIIISFHKDIILPPLILVHFIRVFDDAPPENGSTFKIIPVNQNSVTVRWSHPFHISFVELFNNNYYLIAIRNIYNRSFDISKTLHPSDRCKHISEVLSETIVKFHRLRRIKYYHVPCRNYTPSLSCFYDDNYFCLCNDYAHQRVANCFEFNPSIEHDCFGQSYHIQPHTTMKFQPSIVKFSIALTTILLVVGLINGILSIITFMNKETRKVGCGFYLLGTSITTLLIVIIFALKFSILIIAQITYITNQSFLKFQCYSIDFLLRTCLIIDQWLNACVAIERAYTLIKRTSFDKKKSIQRAKYIIVAIILLAIGTTIHDPIHRRLLYEDSNNNDDDDDDNGQRIWCIVTYSTSLQTYNMVMNIFHFFAPFIINIISSITIIIMATRQRTTVQTNEPYRKLLYEQLREHNHLLIGPVILVILALPRLIISVISTCMNSVSDSWLFLIGYFISLLPPMLTFVVFVLPYRLYKKEFYETVRRYRKSIQSRLRPAL</sequence>
<keyword evidence="5 11" id="KW-0472">Membrane</keyword>
<dbReference type="PROSITE" id="PS50262">
    <property type="entry name" value="G_PROTEIN_RECEP_F1_2"/>
    <property type="match status" value="1"/>
</dbReference>
<evidence type="ECO:0000256" key="2">
    <source>
        <dbReference type="ARBA" id="ARBA00022692"/>
    </source>
</evidence>
<evidence type="ECO:0000256" key="5">
    <source>
        <dbReference type="ARBA" id="ARBA00023136"/>
    </source>
</evidence>
<name>A0A819MGL6_9BILA</name>
<dbReference type="GO" id="GO:0016324">
    <property type="term" value="C:apical plasma membrane"/>
    <property type="evidence" value="ECO:0007669"/>
    <property type="project" value="TreeGrafter"/>
</dbReference>
<feature type="transmembrane region" description="Helical" evidence="11">
    <location>
        <begin position="1177"/>
        <end position="1194"/>
    </location>
</feature>
<dbReference type="SUPFAM" id="SSF57196">
    <property type="entry name" value="EGF/Laminin"/>
    <property type="match status" value="1"/>
</dbReference>
<reference evidence="14" key="1">
    <citation type="submission" date="2021-02" db="EMBL/GenBank/DDBJ databases">
        <authorList>
            <person name="Nowell W R."/>
        </authorList>
    </citation>
    <scope>NUCLEOTIDE SEQUENCE</scope>
</reference>
<dbReference type="InterPro" id="IPR000742">
    <property type="entry name" value="EGF"/>
</dbReference>
<evidence type="ECO:0000256" key="4">
    <source>
        <dbReference type="ARBA" id="ARBA00022989"/>
    </source>
</evidence>
<dbReference type="PROSITE" id="PS00022">
    <property type="entry name" value="EGF_1"/>
    <property type="match status" value="2"/>
</dbReference>
<dbReference type="InterPro" id="IPR051221">
    <property type="entry name" value="LDLR-related"/>
</dbReference>
<dbReference type="PROSITE" id="PS50068">
    <property type="entry name" value="LDLRA_2"/>
    <property type="match status" value="2"/>
</dbReference>
<feature type="disulfide bond" evidence="10">
    <location>
        <begin position="404"/>
        <end position="422"/>
    </location>
</feature>
<dbReference type="PANTHER" id="PTHR22722:SF15">
    <property type="entry name" value="LOW-DENSITY LIPOPROTEIN RECEPTOR-RELATED"/>
    <property type="match status" value="1"/>
</dbReference>
<dbReference type="SUPFAM" id="SSF57424">
    <property type="entry name" value="LDL receptor-like module"/>
    <property type="match status" value="2"/>
</dbReference>
<accession>A0A819MGL6</accession>
<dbReference type="InterPro" id="IPR023415">
    <property type="entry name" value="LDLR_class-A_CS"/>
</dbReference>
<dbReference type="InterPro" id="IPR000276">
    <property type="entry name" value="GPCR_Rhodpsn"/>
</dbReference>
<dbReference type="SMART" id="SM00192">
    <property type="entry name" value="LDLa"/>
    <property type="match status" value="5"/>
</dbReference>
<keyword evidence="8" id="KW-0325">Glycoprotein</keyword>
<dbReference type="SMART" id="SM00181">
    <property type="entry name" value="EGF"/>
    <property type="match status" value="2"/>
</dbReference>
<dbReference type="PANTHER" id="PTHR22722">
    <property type="entry name" value="LOW-DENSITY LIPOPROTEIN RECEPTOR-RELATED PROTEIN 2-RELATED"/>
    <property type="match status" value="1"/>
</dbReference>
<evidence type="ECO:0000256" key="11">
    <source>
        <dbReference type="SAM" id="Phobius"/>
    </source>
</evidence>
<evidence type="ECO:0000256" key="1">
    <source>
        <dbReference type="ARBA" id="ARBA00004167"/>
    </source>
</evidence>
<feature type="disulfide bond" evidence="10">
    <location>
        <begin position="416"/>
        <end position="431"/>
    </location>
</feature>
<dbReference type="PROSITE" id="PS01209">
    <property type="entry name" value="LDLRA_1"/>
    <property type="match status" value="1"/>
</dbReference>
<feature type="domain" description="G-protein coupled receptors family 1 profile" evidence="13">
    <location>
        <begin position="1072"/>
        <end position="1338"/>
    </location>
</feature>
<dbReference type="CDD" id="cd00112">
    <property type="entry name" value="LDLa"/>
    <property type="match status" value="1"/>
</dbReference>
<dbReference type="SUPFAM" id="SSF81321">
    <property type="entry name" value="Family A G protein-coupled receptor-like"/>
    <property type="match status" value="1"/>
</dbReference>
<feature type="disulfide bond" evidence="9">
    <location>
        <begin position="863"/>
        <end position="872"/>
    </location>
</feature>
<evidence type="ECO:0000256" key="7">
    <source>
        <dbReference type="ARBA" id="ARBA00023170"/>
    </source>
</evidence>
<dbReference type="PROSITE" id="PS50026">
    <property type="entry name" value="EGF_3"/>
    <property type="match status" value="1"/>
</dbReference>
<keyword evidence="7" id="KW-0675">Receptor</keyword>
<comment type="caution">
    <text evidence="14">The sequence shown here is derived from an EMBL/GenBank/DDBJ whole genome shotgun (WGS) entry which is preliminary data.</text>
</comment>
<dbReference type="Pfam" id="PF00008">
    <property type="entry name" value="EGF"/>
    <property type="match status" value="1"/>
</dbReference>
<dbReference type="EMBL" id="CAJOBB010002556">
    <property type="protein sequence ID" value="CAF3979218.1"/>
    <property type="molecule type" value="Genomic_DNA"/>
</dbReference>
<dbReference type="InterPro" id="IPR036055">
    <property type="entry name" value="LDL_receptor-like_sf"/>
</dbReference>
<dbReference type="Proteomes" id="UP000663868">
    <property type="component" value="Unassembled WGS sequence"/>
</dbReference>
<evidence type="ECO:0000259" key="13">
    <source>
        <dbReference type="PROSITE" id="PS50262"/>
    </source>
</evidence>
<evidence type="ECO:0000256" key="6">
    <source>
        <dbReference type="ARBA" id="ARBA00023157"/>
    </source>
</evidence>
<dbReference type="GO" id="GO:0042562">
    <property type="term" value="F:hormone binding"/>
    <property type="evidence" value="ECO:0007669"/>
    <property type="project" value="TreeGrafter"/>
</dbReference>
<dbReference type="Gene3D" id="2.10.25.10">
    <property type="entry name" value="Laminin"/>
    <property type="match status" value="1"/>
</dbReference>
<dbReference type="InterPro" id="IPR017452">
    <property type="entry name" value="GPCR_Rhodpsn_7TM"/>
</dbReference>
<evidence type="ECO:0000256" key="8">
    <source>
        <dbReference type="ARBA" id="ARBA00023180"/>
    </source>
</evidence>
<comment type="subcellular location">
    <subcellularLocation>
        <location evidence="1">Membrane</location>
        <topology evidence="1">Single-pass membrane protein</topology>
    </subcellularLocation>
</comment>
<keyword evidence="3" id="KW-0677">Repeat</keyword>
<feature type="transmembrane region" description="Helical" evidence="11">
    <location>
        <begin position="1138"/>
        <end position="1156"/>
    </location>
</feature>
<evidence type="ECO:0000256" key="10">
    <source>
        <dbReference type="PROSITE-ProRule" id="PRU00124"/>
    </source>
</evidence>
<keyword evidence="6 9" id="KW-1015">Disulfide bond</keyword>
<gene>
    <name evidence="14" type="ORF">KXQ929_LOCUS27238</name>
</gene>
<feature type="transmembrane region" description="Helical" evidence="11">
    <location>
        <begin position="1239"/>
        <end position="1260"/>
    </location>
</feature>
<feature type="transmembrane region" description="Helical" evidence="11">
    <location>
        <begin position="1319"/>
        <end position="1345"/>
    </location>
</feature>
<keyword evidence="4 11" id="KW-1133">Transmembrane helix</keyword>
<dbReference type="GO" id="GO:0006898">
    <property type="term" value="P:receptor-mediated endocytosis"/>
    <property type="evidence" value="ECO:0007669"/>
    <property type="project" value="TreeGrafter"/>
</dbReference>
<feature type="domain" description="EGF-like" evidence="12">
    <location>
        <begin position="828"/>
        <end position="873"/>
    </location>
</feature>
<organism evidence="14 15">
    <name type="scientific">Adineta steineri</name>
    <dbReference type="NCBI Taxonomy" id="433720"/>
    <lineage>
        <taxon>Eukaryota</taxon>
        <taxon>Metazoa</taxon>
        <taxon>Spiralia</taxon>
        <taxon>Gnathifera</taxon>
        <taxon>Rotifera</taxon>
        <taxon>Eurotatoria</taxon>
        <taxon>Bdelloidea</taxon>
        <taxon>Adinetida</taxon>
        <taxon>Adinetidae</taxon>
        <taxon>Adineta</taxon>
    </lineage>
</organism>
<evidence type="ECO:0000313" key="15">
    <source>
        <dbReference type="Proteomes" id="UP000663868"/>
    </source>
</evidence>
<keyword evidence="2 11" id="KW-0812">Transmembrane</keyword>
<proteinExistence type="predicted"/>
<dbReference type="PRINTS" id="PR00261">
    <property type="entry name" value="LDLRECEPTOR"/>
</dbReference>
<dbReference type="PROSITE" id="PS01186">
    <property type="entry name" value="EGF_2"/>
    <property type="match status" value="1"/>
</dbReference>
<dbReference type="GO" id="GO:0004930">
    <property type="term" value="F:G protein-coupled receptor activity"/>
    <property type="evidence" value="ECO:0007669"/>
    <property type="project" value="InterPro"/>
</dbReference>
<keyword evidence="9" id="KW-0245">EGF-like domain</keyword>
<dbReference type="Gene3D" id="1.20.1070.10">
    <property type="entry name" value="Rhodopsin 7-helix transmembrane proteins"/>
    <property type="match status" value="1"/>
</dbReference>
<feature type="transmembrane region" description="Helical" evidence="11">
    <location>
        <begin position="1287"/>
        <end position="1307"/>
    </location>
</feature>
<feature type="transmembrane region" description="Helical" evidence="11">
    <location>
        <begin position="1057"/>
        <end position="1080"/>
    </location>
</feature>
<dbReference type="Gene3D" id="4.10.400.10">
    <property type="entry name" value="Low-density Lipoprotein Receptor"/>
    <property type="match status" value="1"/>
</dbReference>
<evidence type="ECO:0000256" key="9">
    <source>
        <dbReference type="PROSITE-ProRule" id="PRU00076"/>
    </source>
</evidence>
<dbReference type="InterPro" id="IPR002172">
    <property type="entry name" value="LDrepeatLR_classA_rpt"/>
</dbReference>